<keyword evidence="6" id="KW-1185">Reference proteome</keyword>
<keyword evidence="1" id="KW-0677">Repeat</keyword>
<dbReference type="SUPFAM" id="SSF50978">
    <property type="entry name" value="WD40 repeat-like"/>
    <property type="match status" value="1"/>
</dbReference>
<feature type="compositionally biased region" description="Polar residues" evidence="2">
    <location>
        <begin position="1"/>
        <end position="22"/>
    </location>
</feature>
<reference evidence="5 6" key="1">
    <citation type="submission" date="2015-09" db="EMBL/GenBank/DDBJ databases">
        <title>Host preference determinants of Valsa canker pathogens revealed by comparative genomics.</title>
        <authorList>
            <person name="Yin Z."/>
            <person name="Huang L."/>
        </authorList>
    </citation>
    <scope>NUCLEOTIDE SEQUENCE [LARGE SCALE GENOMIC DNA]</scope>
    <source>
        <strain evidence="5 6">YSFL</strain>
    </source>
</reference>
<evidence type="ECO:0000256" key="2">
    <source>
        <dbReference type="SAM" id="MobiDB-lite"/>
    </source>
</evidence>
<dbReference type="AlphaFoldDB" id="A0A423VWG7"/>
<dbReference type="InterPro" id="IPR056884">
    <property type="entry name" value="NPHP3-like_N"/>
</dbReference>
<dbReference type="PANTHER" id="PTHR10039">
    <property type="entry name" value="AMELOGENIN"/>
    <property type="match status" value="1"/>
</dbReference>
<evidence type="ECO:0000256" key="1">
    <source>
        <dbReference type="ARBA" id="ARBA00022737"/>
    </source>
</evidence>
<dbReference type="Gene3D" id="3.40.50.1820">
    <property type="entry name" value="alpha/beta hydrolase"/>
    <property type="match status" value="1"/>
</dbReference>
<dbReference type="Gene3D" id="3.40.50.300">
    <property type="entry name" value="P-loop containing nucleotide triphosphate hydrolases"/>
    <property type="match status" value="1"/>
</dbReference>
<dbReference type="PANTHER" id="PTHR10039:SF16">
    <property type="entry name" value="GPI INOSITOL-DEACYLASE"/>
    <property type="match status" value="1"/>
</dbReference>
<comment type="caution">
    <text evidence="5">The sequence shown here is derived from an EMBL/GenBank/DDBJ whole genome shotgun (WGS) entry which is preliminary data.</text>
</comment>
<dbReference type="OrthoDB" id="1658288at2759"/>
<dbReference type="InterPro" id="IPR027417">
    <property type="entry name" value="P-loop_NTPase"/>
</dbReference>
<evidence type="ECO:0000259" key="4">
    <source>
        <dbReference type="Pfam" id="PF24883"/>
    </source>
</evidence>
<dbReference type="SUPFAM" id="SSF52540">
    <property type="entry name" value="P-loop containing nucleoside triphosphate hydrolases"/>
    <property type="match status" value="1"/>
</dbReference>
<dbReference type="Proteomes" id="UP000284375">
    <property type="component" value="Unassembled WGS sequence"/>
</dbReference>
<dbReference type="InterPro" id="IPR015943">
    <property type="entry name" value="WD40/YVTN_repeat-like_dom_sf"/>
</dbReference>
<proteinExistence type="predicted"/>
<gene>
    <name evidence="5" type="ORF">VSDG_06030</name>
</gene>
<dbReference type="Gene3D" id="2.130.10.10">
    <property type="entry name" value="YVTN repeat-like/Quinoprotein amine dehydrogenase"/>
    <property type="match status" value="2"/>
</dbReference>
<dbReference type="InterPro" id="IPR054471">
    <property type="entry name" value="GPIID_WHD"/>
</dbReference>
<evidence type="ECO:0000259" key="3">
    <source>
        <dbReference type="Pfam" id="PF22939"/>
    </source>
</evidence>
<dbReference type="Pfam" id="PF24883">
    <property type="entry name" value="NPHP3_N"/>
    <property type="match status" value="1"/>
</dbReference>
<feature type="domain" description="Nephrocystin 3-like N-terminal" evidence="4">
    <location>
        <begin position="353"/>
        <end position="516"/>
    </location>
</feature>
<name>A0A423VWG7_CYTCH</name>
<organism evidence="5 6">
    <name type="scientific">Cytospora chrysosperma</name>
    <name type="common">Cytospora canker fungus</name>
    <name type="synonym">Sphaeria chrysosperma</name>
    <dbReference type="NCBI Taxonomy" id="252740"/>
    <lineage>
        <taxon>Eukaryota</taxon>
        <taxon>Fungi</taxon>
        <taxon>Dikarya</taxon>
        <taxon>Ascomycota</taxon>
        <taxon>Pezizomycotina</taxon>
        <taxon>Sordariomycetes</taxon>
        <taxon>Sordariomycetidae</taxon>
        <taxon>Diaporthales</taxon>
        <taxon>Cytosporaceae</taxon>
        <taxon>Cytospora</taxon>
    </lineage>
</organism>
<protein>
    <submittedName>
        <fullName evidence="5">Uncharacterized protein</fullName>
    </submittedName>
</protein>
<dbReference type="InterPro" id="IPR029058">
    <property type="entry name" value="AB_hydrolase_fold"/>
</dbReference>
<evidence type="ECO:0000313" key="6">
    <source>
        <dbReference type="Proteomes" id="UP000284375"/>
    </source>
</evidence>
<dbReference type="InterPro" id="IPR036322">
    <property type="entry name" value="WD40_repeat_dom_sf"/>
</dbReference>
<dbReference type="SUPFAM" id="SSF53474">
    <property type="entry name" value="alpha/beta-Hydrolases"/>
    <property type="match status" value="1"/>
</dbReference>
<feature type="region of interest" description="Disordered" evidence="2">
    <location>
        <begin position="1"/>
        <end position="38"/>
    </location>
</feature>
<feature type="domain" description="GPI inositol-deacylase winged helix" evidence="3">
    <location>
        <begin position="625"/>
        <end position="700"/>
    </location>
</feature>
<sequence>MTTLVRSVTQTSRPSTPTTNTIDPGETSNKEDARPTVEPNAGSLGLSVIYAPDNGHKVDIIFVHGLGGTSQHTWSKHKSPELFWPLTFLPLEPDVCLARILTFGYNANFRKAGNISSSILDFAKELLFDLKYAKDEQKNDLNMGNVPLIFVVHSMGGLIVKEAYIQGQNDPKYQAIIKAISAITFLATPHRGTNLAEILNRILQSTFINSSKQYISELSKNSFTLQKLNEQFRHIAPKLDIISFYETQPTSIGVKNLHGTGKGPFILGYPGETSKALNADHHGICKYESPKDPNYITVRNVLKSLVSKIISTSRSHGPTVSNPTESLDVKSSLADMELPDVDFIFFRDQWAEGTSDWILREKAYMDWFQGEDSGPHLLWLSGGAGTGKSVMSSFIIYTLVEQGICCQYFFIRSGDQKKRTLSLLLRTIAYQIAQSLPEFSSRVLELAHQAIDFNTADPNTIWERVFKSVLFQMEGMPPLYWIIDGLDEADNPRAIIRQLSSISSSSMPIRACIVSRDTSNIAAAIQKVSMNQEVAHISIEGHLEDMRCYIRQELSMSGPAEYKENIAQRVVDGSQNIFLWVRFVIDKLNSCHTNDDVEKVLRELPVGMEELYNGMAAKLIENLSLRDRALASSILQCVTCSLQVLTVTELSQALNEDTSQISDFQRSVLDLCGGFTVIDNGGNLAVIHETAREYLLSDGICPLSIDRGAAHEMAAGAQVAILTTPGNIFVYDSWIFEEGADSPFRHDEPVYKIAVNTAGTLLASYGYRTTKVWQISTGICKVSVENNESRSRPLAMLFTSNDTTLLVGTDDRRIRSLNLRRPTPTWELTAILDEPELEGHLLNSASNMALNPDGSLTAVTYRGHPTAAWELDGQIHIGHCWLRGREKVSYGEVIDACWHPHYPELLGLYLEGVVFKWRPYEDKCEEFPVAGVSRLELSKDGNLFATGDVHGTIKVYTTAQFKLIYQLSSQDPVLGLAFSPDSRRLYDIRGYYGNAWEPDVLMRFAEQTNKAIDNEII</sequence>
<dbReference type="EMBL" id="LJZO01000024">
    <property type="protein sequence ID" value="ROV95353.1"/>
    <property type="molecule type" value="Genomic_DNA"/>
</dbReference>
<evidence type="ECO:0000313" key="5">
    <source>
        <dbReference type="EMBL" id="ROV95353.1"/>
    </source>
</evidence>
<dbReference type="Pfam" id="PF22939">
    <property type="entry name" value="WHD_GPIID"/>
    <property type="match status" value="1"/>
</dbReference>
<accession>A0A423VWG7</accession>